<feature type="transmembrane region" description="Helical" evidence="6">
    <location>
        <begin position="212"/>
        <end position="235"/>
    </location>
</feature>
<dbReference type="GO" id="GO:0016020">
    <property type="term" value="C:membrane"/>
    <property type="evidence" value="ECO:0007669"/>
    <property type="project" value="UniProtKB-SubCell"/>
</dbReference>
<comment type="subcellular location">
    <subcellularLocation>
        <location evidence="1">Membrane</location>
        <topology evidence="1">Multi-pass membrane protein</topology>
    </subcellularLocation>
</comment>
<feature type="transmembrane region" description="Helical" evidence="6">
    <location>
        <begin position="68"/>
        <end position="85"/>
    </location>
</feature>
<dbReference type="PANTHER" id="PTHR43791:SF36">
    <property type="entry name" value="TRANSPORTER, PUTATIVE (AFU_ORTHOLOGUE AFUA_6G08340)-RELATED"/>
    <property type="match status" value="1"/>
</dbReference>
<evidence type="ECO:0000256" key="3">
    <source>
        <dbReference type="ARBA" id="ARBA00022692"/>
    </source>
</evidence>
<evidence type="ECO:0000256" key="4">
    <source>
        <dbReference type="ARBA" id="ARBA00022989"/>
    </source>
</evidence>
<proteinExistence type="predicted"/>
<dbReference type="GO" id="GO:0022857">
    <property type="term" value="F:transmembrane transporter activity"/>
    <property type="evidence" value="ECO:0007669"/>
    <property type="project" value="InterPro"/>
</dbReference>
<organism evidence="7 8">
    <name type="scientific">Aspergillus rambellii</name>
    <dbReference type="NCBI Taxonomy" id="308745"/>
    <lineage>
        <taxon>Eukaryota</taxon>
        <taxon>Fungi</taxon>
        <taxon>Dikarya</taxon>
        <taxon>Ascomycota</taxon>
        <taxon>Pezizomycotina</taxon>
        <taxon>Eurotiomycetes</taxon>
        <taxon>Eurotiomycetidae</taxon>
        <taxon>Eurotiales</taxon>
        <taxon>Aspergillaceae</taxon>
        <taxon>Aspergillus</taxon>
        <taxon>Aspergillus subgen. Nidulantes</taxon>
    </lineage>
</organism>
<protein>
    <recommendedName>
        <fullName evidence="9">Major facilitator superfamily (MFS) profile domain-containing protein</fullName>
    </recommendedName>
</protein>
<evidence type="ECO:0008006" key="9">
    <source>
        <dbReference type="Google" id="ProtNLM"/>
    </source>
</evidence>
<dbReference type="Gene3D" id="1.20.1250.20">
    <property type="entry name" value="MFS general substrate transporter like domains"/>
    <property type="match status" value="1"/>
</dbReference>
<dbReference type="Proteomes" id="UP000034291">
    <property type="component" value="Unassembled WGS sequence"/>
</dbReference>
<dbReference type="PANTHER" id="PTHR43791">
    <property type="entry name" value="PERMEASE-RELATED"/>
    <property type="match status" value="1"/>
</dbReference>
<evidence type="ECO:0000256" key="1">
    <source>
        <dbReference type="ARBA" id="ARBA00004141"/>
    </source>
</evidence>
<feature type="transmembrane region" description="Helical" evidence="6">
    <location>
        <begin position="97"/>
        <end position="117"/>
    </location>
</feature>
<feature type="transmembrane region" description="Helical" evidence="6">
    <location>
        <begin position="378"/>
        <end position="395"/>
    </location>
</feature>
<dbReference type="InterPro" id="IPR011701">
    <property type="entry name" value="MFS"/>
</dbReference>
<sequence>MPTKKKSDARSQASVERGDVITVAPGTHHDSGVDQKRAAQDKALNLLAEHHVDFDPNSSEAKRVLRKIDMRILPMTIAIYTFMLMQDNNLTPGQYSWLGSIVYIGYLCGEIPAAFLMQRVPLRQYFGCMCMLWGIVVAMHAVCHSFAGLATVRFLLGAIETCTAPIVIQVLGAWYTKEEQVSRVAIWYTSSGWASVGGGFFAWAIYQAGTFRWQALFIFYGCMTFLIGAILYFLLAASPTDAQWLTDEEKTIALERVRSNKTGTEIWRFNQSQLIEAFCDPRFYIIFVLLVCTGLPNGGLTVFGPSIITGFGFTTSQSTLLYMAPGAAAVLGTGVACVVAKYTNRTIAGIFPLVLSCIGIIMMFTIPSENYSARYGGYVLTMQCEAFLVLLLLLIKPKLTGVVPICVLFIITYMTAGVGGSTKKLAFGASYQLGYTVGNIVGPQTYRESDAPNYYIAKYTMLAFIVMSIILIAVTGSLHKYWNIKRDRMDTLDAQQGTKHEQAENEEFMDLTDFQQRSFRYPV</sequence>
<keyword evidence="3 6" id="KW-0812">Transmembrane</keyword>
<feature type="transmembrane region" description="Helical" evidence="6">
    <location>
        <begin position="186"/>
        <end position="206"/>
    </location>
</feature>
<keyword evidence="8" id="KW-1185">Reference proteome</keyword>
<dbReference type="STRING" id="308745.A0A0F8UME5"/>
<feature type="transmembrane region" description="Helical" evidence="6">
    <location>
        <begin position="402"/>
        <end position="420"/>
    </location>
</feature>
<dbReference type="SUPFAM" id="SSF103473">
    <property type="entry name" value="MFS general substrate transporter"/>
    <property type="match status" value="1"/>
</dbReference>
<dbReference type="EMBL" id="JZBS01004128">
    <property type="protein sequence ID" value="KKK12051.1"/>
    <property type="molecule type" value="Genomic_DNA"/>
</dbReference>
<feature type="transmembrane region" description="Helical" evidence="6">
    <location>
        <begin position="456"/>
        <end position="478"/>
    </location>
</feature>
<dbReference type="AlphaFoldDB" id="A0A0F8UME5"/>
<gene>
    <name evidence="7" type="ORF">ARAM_000998</name>
</gene>
<comment type="caution">
    <text evidence="7">The sequence shown here is derived from an EMBL/GenBank/DDBJ whole genome shotgun (WGS) entry which is preliminary data.</text>
</comment>
<feature type="transmembrane region" description="Helical" evidence="6">
    <location>
        <begin position="283"/>
        <end position="308"/>
    </location>
</feature>
<evidence type="ECO:0000256" key="6">
    <source>
        <dbReference type="SAM" id="Phobius"/>
    </source>
</evidence>
<name>A0A0F8UME5_9EURO</name>
<dbReference type="OrthoDB" id="6730379at2759"/>
<evidence type="ECO:0000313" key="8">
    <source>
        <dbReference type="Proteomes" id="UP000034291"/>
    </source>
</evidence>
<keyword evidence="4 6" id="KW-1133">Transmembrane helix</keyword>
<evidence type="ECO:0000256" key="5">
    <source>
        <dbReference type="ARBA" id="ARBA00023136"/>
    </source>
</evidence>
<keyword evidence="5 6" id="KW-0472">Membrane</keyword>
<evidence type="ECO:0000256" key="2">
    <source>
        <dbReference type="ARBA" id="ARBA00022448"/>
    </source>
</evidence>
<dbReference type="InterPro" id="IPR036259">
    <property type="entry name" value="MFS_trans_sf"/>
</dbReference>
<keyword evidence="2" id="KW-0813">Transport</keyword>
<reference evidence="7 8" key="1">
    <citation type="submission" date="2015-02" db="EMBL/GenBank/DDBJ databases">
        <title>Draft Genome Sequences of Two Closely-Related Aflatoxigenic Aspergillus Species Obtained from the Cote d'Ivoire.</title>
        <authorList>
            <person name="Moore G.G."/>
            <person name="Beltz S.B."/>
            <person name="Mack B.M."/>
        </authorList>
    </citation>
    <scope>NUCLEOTIDE SEQUENCE [LARGE SCALE GENOMIC DNA]</scope>
    <source>
        <strain evidence="7 8">SRRC1468</strain>
    </source>
</reference>
<dbReference type="Pfam" id="PF07690">
    <property type="entry name" value="MFS_1"/>
    <property type="match status" value="1"/>
</dbReference>
<evidence type="ECO:0000313" key="7">
    <source>
        <dbReference type="EMBL" id="KKK12051.1"/>
    </source>
</evidence>
<feature type="transmembrane region" description="Helical" evidence="6">
    <location>
        <begin position="320"/>
        <end position="340"/>
    </location>
</feature>
<feature type="transmembrane region" description="Helical" evidence="6">
    <location>
        <begin position="124"/>
        <end position="142"/>
    </location>
</feature>
<feature type="transmembrane region" description="Helical" evidence="6">
    <location>
        <begin position="154"/>
        <end position="174"/>
    </location>
</feature>
<feature type="transmembrane region" description="Helical" evidence="6">
    <location>
        <begin position="347"/>
        <end position="366"/>
    </location>
</feature>
<accession>A0A0F8UME5</accession>